<evidence type="ECO:0000256" key="1">
    <source>
        <dbReference type="ARBA" id="ARBA00008563"/>
    </source>
</evidence>
<keyword evidence="5" id="KW-1185">Reference proteome</keyword>
<dbReference type="GO" id="GO:0005762">
    <property type="term" value="C:mitochondrial large ribosomal subunit"/>
    <property type="evidence" value="ECO:0007669"/>
    <property type="project" value="TreeGrafter"/>
</dbReference>
<organism evidence="4 5">
    <name type="scientific">Geranomyces variabilis</name>
    <dbReference type="NCBI Taxonomy" id="109894"/>
    <lineage>
        <taxon>Eukaryota</taxon>
        <taxon>Fungi</taxon>
        <taxon>Fungi incertae sedis</taxon>
        <taxon>Chytridiomycota</taxon>
        <taxon>Chytridiomycota incertae sedis</taxon>
        <taxon>Chytridiomycetes</taxon>
        <taxon>Spizellomycetales</taxon>
        <taxon>Powellomycetaceae</taxon>
        <taxon>Geranomyces</taxon>
    </lineage>
</organism>
<dbReference type="GO" id="GO:0003735">
    <property type="term" value="F:structural constituent of ribosome"/>
    <property type="evidence" value="ECO:0007669"/>
    <property type="project" value="TreeGrafter"/>
</dbReference>
<reference evidence="4" key="1">
    <citation type="submission" date="2020-05" db="EMBL/GenBank/DDBJ databases">
        <title>Phylogenomic resolution of chytrid fungi.</title>
        <authorList>
            <person name="Stajich J.E."/>
            <person name="Amses K."/>
            <person name="Simmons R."/>
            <person name="Seto K."/>
            <person name="Myers J."/>
            <person name="Bonds A."/>
            <person name="Quandt C.A."/>
            <person name="Barry K."/>
            <person name="Liu P."/>
            <person name="Grigoriev I."/>
            <person name="Longcore J.E."/>
            <person name="James T.Y."/>
        </authorList>
    </citation>
    <scope>NUCLEOTIDE SEQUENCE</scope>
    <source>
        <strain evidence="4">JEL0379</strain>
    </source>
</reference>
<dbReference type="AlphaFoldDB" id="A0AAD5TDW4"/>
<dbReference type="PANTHER" id="PTHR21349:SF0">
    <property type="entry name" value="LARGE RIBOSOMAL SUBUNIT PROTEIN BL21M"/>
    <property type="match status" value="1"/>
</dbReference>
<accession>A0AAD5TDW4</accession>
<evidence type="ECO:0000313" key="5">
    <source>
        <dbReference type="Proteomes" id="UP001212152"/>
    </source>
</evidence>
<dbReference type="Proteomes" id="UP001212152">
    <property type="component" value="Unassembled WGS sequence"/>
</dbReference>
<evidence type="ECO:0000313" key="4">
    <source>
        <dbReference type="EMBL" id="KAJ3168420.1"/>
    </source>
</evidence>
<evidence type="ECO:0000256" key="3">
    <source>
        <dbReference type="SAM" id="MobiDB-lite"/>
    </source>
</evidence>
<dbReference type="InterPro" id="IPR036164">
    <property type="entry name" value="bL21-like_sf"/>
</dbReference>
<comment type="caution">
    <text evidence="4">The sequence shown here is derived from an EMBL/GenBank/DDBJ whole genome shotgun (WGS) entry which is preliminary data.</text>
</comment>
<dbReference type="PANTHER" id="PTHR21349">
    <property type="entry name" value="50S RIBOSOMAL PROTEIN L21"/>
    <property type="match status" value="1"/>
</dbReference>
<dbReference type="SUPFAM" id="SSF141091">
    <property type="entry name" value="L21p-like"/>
    <property type="match status" value="1"/>
</dbReference>
<dbReference type="InterPro" id="IPR028909">
    <property type="entry name" value="bL21-like"/>
</dbReference>
<dbReference type="EMBL" id="JADGJQ010000120">
    <property type="protein sequence ID" value="KAJ3168420.1"/>
    <property type="molecule type" value="Genomic_DNA"/>
</dbReference>
<evidence type="ECO:0000256" key="2">
    <source>
        <dbReference type="ARBA" id="ARBA00044129"/>
    </source>
</evidence>
<proteinExistence type="inferred from homology"/>
<name>A0AAD5TDW4_9FUNG</name>
<protein>
    <recommendedName>
        <fullName evidence="2">Large ribosomal subunit protein bL21m</fullName>
    </recommendedName>
</protein>
<sequence>MLPAACLATSRTAGARACASNSSLPPRLLARRPVHAAGPLRQAALHIAEEDSYVCYTTTTPVSSSRPSLVRHASTTPAPSSSSSSPSLASSSSPPAAVSAPTPPSATRNTGAPSATTLTALSLLRAQPSFYAIIELKARPYHIQTNDIVIAPRINDLALGDVIALDRVREIGSKDFILKGNPYVDPRYFAIKATVVEHVVSRETEVLFKKRSGRNRIIKNKSHHTALRVGEIEIVDKF</sequence>
<feature type="region of interest" description="Disordered" evidence="3">
    <location>
        <begin position="60"/>
        <end position="113"/>
    </location>
</feature>
<gene>
    <name evidence="4" type="ORF">HDU87_001151</name>
</gene>
<comment type="similarity">
    <text evidence="1">Belongs to the bacterial ribosomal protein bL21 family.</text>
</comment>
<dbReference type="Pfam" id="PF00829">
    <property type="entry name" value="Ribosomal_L21p"/>
    <property type="match status" value="1"/>
</dbReference>